<dbReference type="Gene3D" id="3.40.50.1820">
    <property type="entry name" value="alpha/beta hydrolase"/>
    <property type="match status" value="1"/>
</dbReference>
<comment type="similarity">
    <text evidence="1">Belongs to the type-B carboxylesterase/lipase family.</text>
</comment>
<organism evidence="6 7">
    <name type="scientific">Rhipicephalus microplus</name>
    <name type="common">Cattle tick</name>
    <name type="synonym">Boophilus microplus</name>
    <dbReference type="NCBI Taxonomy" id="6941"/>
    <lineage>
        <taxon>Eukaryota</taxon>
        <taxon>Metazoa</taxon>
        <taxon>Ecdysozoa</taxon>
        <taxon>Arthropoda</taxon>
        <taxon>Chelicerata</taxon>
        <taxon>Arachnida</taxon>
        <taxon>Acari</taxon>
        <taxon>Parasitiformes</taxon>
        <taxon>Ixodida</taxon>
        <taxon>Ixodoidea</taxon>
        <taxon>Ixodidae</taxon>
        <taxon>Rhipicephalinae</taxon>
        <taxon>Rhipicephalus</taxon>
        <taxon>Boophilus</taxon>
    </lineage>
</organism>
<evidence type="ECO:0000259" key="5">
    <source>
        <dbReference type="Pfam" id="PF00135"/>
    </source>
</evidence>
<dbReference type="Pfam" id="PF00135">
    <property type="entry name" value="COesterase"/>
    <property type="match status" value="1"/>
</dbReference>
<sequence length="907" mass="98211">MKRGAREVFDRRLASLYDALRPETKMNRKRVDDLSLLVFLFSFEGVEFHLGMGRDAVRLPVLMFIHGESYEWNSGNPYDGTVMASAGNVVVVTINFRLGILGFLPAMGNSARANNGLLDQIAALHWIRDNIAEFGGDPANVTLAGHGTGAAMAHLLLLAPMAQSLVHRALLMSGSALSPWALARDAHAHARHVARALDCPVAEEEGLVECLRLRPVGDLLRVPLSVPDHLSAFGPTVDGIVLRAEPLELTESLASSGRRLELMMGVSRFESYFFVSASEEKYGIEADRRDRLLRTLVRNLFSFHQQEIFLTITSFFNRFIVLVQHPLNILDSTGEAVGDALVVAPLVRTAGLLSRAAATFLYVFAHQAELSSDYPSRLGCVHGEELAFVFGAPLVAALGHFGRNYSRQEQALAEATVSFWTNFVKFGDPSYTGHSGGLTGSELHAKGRFERIAWPPYEPAHQKYLLIGLKPKVKDHYHAHRLSLWLHLIPQLHRPGAPEAHHLLEDHDNPLSYDGHVRSLDGTAPASSSSSSSTAPSSSTSSSSSSAAPLSPAPGVPQASQASVFEGNESGAWPAEAASTARPLWEPLSGGGYSTALSVTIAVGCSLLVLNVLIFAGVYYQRDKTRLEAKLHKRSYKLAKPGEPPHLTTAGGKPLALRAPPPSPVGPAGGAGGGNAATLPPKAPPPMPEAQPLLAQGASLARLVLRSRPPEPQENVCVMQWRKPGCLPPSGAPARLIGGVICGGRRGLFQEDAVFVVLPRRGVVATRRLILRLAGTMPGGHRQPAGRLLDWGLKGASLSCQLWRRSQKLPRRQMNHRGHQSPLLLEEMTKGSAVESKELALACHMVWVITQTFDSVWQTGSRRDSEPLQWTGLRTMASAQMNFQAKLNTANSNTKPCVPYSTLLILE</sequence>
<dbReference type="Proteomes" id="UP000821866">
    <property type="component" value="Chromosome 1"/>
</dbReference>
<evidence type="ECO:0000313" key="7">
    <source>
        <dbReference type="Proteomes" id="UP000821866"/>
    </source>
</evidence>
<evidence type="ECO:0000256" key="2">
    <source>
        <dbReference type="ARBA" id="ARBA00023180"/>
    </source>
</evidence>
<dbReference type="SUPFAM" id="SSF53474">
    <property type="entry name" value="alpha/beta-Hydrolases"/>
    <property type="match status" value="1"/>
</dbReference>
<comment type="caution">
    <text evidence="6">The sequence shown here is derived from an EMBL/GenBank/DDBJ whole genome shotgun (WGS) entry which is preliminary data.</text>
</comment>
<reference evidence="6" key="2">
    <citation type="submission" date="2021-09" db="EMBL/GenBank/DDBJ databases">
        <authorList>
            <person name="Jia N."/>
            <person name="Wang J."/>
            <person name="Shi W."/>
            <person name="Du L."/>
            <person name="Sun Y."/>
            <person name="Zhan W."/>
            <person name="Jiang J."/>
            <person name="Wang Q."/>
            <person name="Zhang B."/>
            <person name="Ji P."/>
            <person name="Sakyi L.B."/>
            <person name="Cui X."/>
            <person name="Yuan T."/>
            <person name="Jiang B."/>
            <person name="Yang W."/>
            <person name="Lam T.T.-Y."/>
            <person name="Chang Q."/>
            <person name="Ding S."/>
            <person name="Wang X."/>
            <person name="Zhu J."/>
            <person name="Ruan X."/>
            <person name="Zhao L."/>
            <person name="Wei J."/>
            <person name="Que T."/>
            <person name="Du C."/>
            <person name="Cheng J."/>
            <person name="Dai P."/>
            <person name="Han X."/>
            <person name="Huang E."/>
            <person name="Gao Y."/>
            <person name="Liu J."/>
            <person name="Shao H."/>
            <person name="Ye R."/>
            <person name="Li L."/>
            <person name="Wei W."/>
            <person name="Wang X."/>
            <person name="Wang C."/>
            <person name="Huo Q."/>
            <person name="Li W."/>
            <person name="Guo W."/>
            <person name="Chen H."/>
            <person name="Chen S."/>
            <person name="Zhou L."/>
            <person name="Zhou L."/>
            <person name="Ni X."/>
            <person name="Tian J."/>
            <person name="Zhou Y."/>
            <person name="Sheng Y."/>
            <person name="Liu T."/>
            <person name="Pan Y."/>
            <person name="Xia L."/>
            <person name="Li J."/>
            <person name="Zhao F."/>
            <person name="Cao W."/>
        </authorList>
    </citation>
    <scope>NUCLEOTIDE SEQUENCE</scope>
    <source>
        <strain evidence="6">Rmic-2018</strain>
        <tissue evidence="6">Larvae</tissue>
    </source>
</reference>
<dbReference type="VEuPathDB" id="VectorBase:LOC119165183"/>
<dbReference type="InterPro" id="IPR051093">
    <property type="entry name" value="Neuroligin/BSAL"/>
</dbReference>
<feature type="region of interest" description="Disordered" evidence="3">
    <location>
        <begin position="501"/>
        <end position="562"/>
    </location>
</feature>
<feature type="region of interest" description="Disordered" evidence="3">
    <location>
        <begin position="638"/>
        <end position="687"/>
    </location>
</feature>
<feature type="transmembrane region" description="Helical" evidence="4">
    <location>
        <begin position="596"/>
        <end position="620"/>
    </location>
</feature>
<dbReference type="PANTHER" id="PTHR43903">
    <property type="entry name" value="NEUROLIGIN"/>
    <property type="match status" value="1"/>
</dbReference>
<keyword evidence="2" id="KW-0325">Glycoprotein</keyword>
<keyword evidence="7" id="KW-1185">Reference proteome</keyword>
<evidence type="ECO:0000256" key="1">
    <source>
        <dbReference type="ARBA" id="ARBA00005964"/>
    </source>
</evidence>
<keyword evidence="4" id="KW-1133">Transmembrane helix</keyword>
<keyword evidence="4" id="KW-0812">Transmembrane</keyword>
<gene>
    <name evidence="6" type="ORF">HPB51_011950</name>
</gene>
<dbReference type="AlphaFoldDB" id="A0A9J6F1X0"/>
<feature type="domain" description="Carboxylesterase type B" evidence="5">
    <location>
        <begin position="58"/>
        <end position="485"/>
    </location>
</feature>
<name>A0A9J6F1X0_RHIMP</name>
<evidence type="ECO:0000256" key="3">
    <source>
        <dbReference type="SAM" id="MobiDB-lite"/>
    </source>
</evidence>
<accession>A0A9J6F1X0</accession>
<dbReference type="InterPro" id="IPR029058">
    <property type="entry name" value="AB_hydrolase_fold"/>
</dbReference>
<evidence type="ECO:0000313" key="6">
    <source>
        <dbReference type="EMBL" id="KAH8040635.1"/>
    </source>
</evidence>
<protein>
    <recommendedName>
        <fullName evidence="5">Carboxylesterase type B domain-containing protein</fullName>
    </recommendedName>
</protein>
<keyword evidence="4" id="KW-0472">Membrane</keyword>
<evidence type="ECO:0000256" key="4">
    <source>
        <dbReference type="SAM" id="Phobius"/>
    </source>
</evidence>
<proteinExistence type="inferred from homology"/>
<feature type="compositionally biased region" description="Low complexity" evidence="3">
    <location>
        <begin position="523"/>
        <end position="550"/>
    </location>
</feature>
<reference evidence="6" key="1">
    <citation type="journal article" date="2020" name="Cell">
        <title>Large-Scale Comparative Analyses of Tick Genomes Elucidate Their Genetic Diversity and Vector Capacities.</title>
        <authorList>
            <consortium name="Tick Genome and Microbiome Consortium (TIGMIC)"/>
            <person name="Jia N."/>
            <person name="Wang J."/>
            <person name="Shi W."/>
            <person name="Du L."/>
            <person name="Sun Y."/>
            <person name="Zhan W."/>
            <person name="Jiang J.F."/>
            <person name="Wang Q."/>
            <person name="Zhang B."/>
            <person name="Ji P."/>
            <person name="Bell-Sakyi L."/>
            <person name="Cui X.M."/>
            <person name="Yuan T.T."/>
            <person name="Jiang B.G."/>
            <person name="Yang W.F."/>
            <person name="Lam T.T."/>
            <person name="Chang Q.C."/>
            <person name="Ding S.J."/>
            <person name="Wang X.J."/>
            <person name="Zhu J.G."/>
            <person name="Ruan X.D."/>
            <person name="Zhao L."/>
            <person name="Wei J.T."/>
            <person name="Ye R.Z."/>
            <person name="Que T.C."/>
            <person name="Du C.H."/>
            <person name="Zhou Y.H."/>
            <person name="Cheng J.X."/>
            <person name="Dai P.F."/>
            <person name="Guo W.B."/>
            <person name="Han X.H."/>
            <person name="Huang E.J."/>
            <person name="Li L.F."/>
            <person name="Wei W."/>
            <person name="Gao Y.C."/>
            <person name="Liu J.Z."/>
            <person name="Shao H.Z."/>
            <person name="Wang X."/>
            <person name="Wang C.C."/>
            <person name="Yang T.C."/>
            <person name="Huo Q.B."/>
            <person name="Li W."/>
            <person name="Chen H.Y."/>
            <person name="Chen S.E."/>
            <person name="Zhou L.G."/>
            <person name="Ni X.B."/>
            <person name="Tian J.H."/>
            <person name="Sheng Y."/>
            <person name="Liu T."/>
            <person name="Pan Y.S."/>
            <person name="Xia L.Y."/>
            <person name="Li J."/>
            <person name="Zhao F."/>
            <person name="Cao W.C."/>
        </authorList>
    </citation>
    <scope>NUCLEOTIDE SEQUENCE</scope>
    <source>
        <strain evidence="6">Rmic-2018</strain>
    </source>
</reference>
<dbReference type="EMBL" id="JABSTU010000001">
    <property type="protein sequence ID" value="KAH8040635.1"/>
    <property type="molecule type" value="Genomic_DNA"/>
</dbReference>
<feature type="compositionally biased region" description="Basic and acidic residues" evidence="3">
    <location>
        <begin position="501"/>
        <end position="519"/>
    </location>
</feature>
<dbReference type="InterPro" id="IPR002018">
    <property type="entry name" value="CarbesteraseB"/>
</dbReference>